<keyword evidence="7 12" id="KW-0472">Membrane</keyword>
<dbReference type="FunFam" id="1.20.140.150:FF:000008">
    <property type="entry name" value="Transmembrane protein 204"/>
    <property type="match status" value="1"/>
</dbReference>
<keyword evidence="6 12" id="KW-1133">Transmembrane helix</keyword>
<evidence type="ECO:0000256" key="6">
    <source>
        <dbReference type="ARBA" id="ARBA00022989"/>
    </source>
</evidence>
<feature type="transmembrane region" description="Helical" evidence="12">
    <location>
        <begin position="249"/>
        <end position="269"/>
    </location>
</feature>
<comment type="caution">
    <text evidence="13">The sequence shown here is derived from an EMBL/GenBank/DDBJ whole genome shotgun (WGS) entry which is preliminary data.</text>
</comment>
<dbReference type="GO" id="GO:0005886">
    <property type="term" value="C:plasma membrane"/>
    <property type="evidence" value="ECO:0007669"/>
    <property type="project" value="UniProtKB-SubCell"/>
</dbReference>
<dbReference type="Proteomes" id="UP001311232">
    <property type="component" value="Unassembled WGS sequence"/>
</dbReference>
<dbReference type="Gene3D" id="1.20.140.150">
    <property type="match status" value="1"/>
</dbReference>
<evidence type="ECO:0000256" key="5">
    <source>
        <dbReference type="ARBA" id="ARBA00022949"/>
    </source>
</evidence>
<protein>
    <recommendedName>
        <fullName evidence="9">Transmembrane protein 204</fullName>
    </recommendedName>
    <alternativeName>
        <fullName evidence="10">Claudin-like protein 24</fullName>
    </alternativeName>
</protein>
<evidence type="ECO:0000256" key="1">
    <source>
        <dbReference type="ARBA" id="ARBA00004536"/>
    </source>
</evidence>
<feature type="transmembrane region" description="Helical" evidence="12">
    <location>
        <begin position="281"/>
        <end position="303"/>
    </location>
</feature>
<evidence type="ECO:0000256" key="2">
    <source>
        <dbReference type="ARBA" id="ARBA00004651"/>
    </source>
</evidence>
<evidence type="ECO:0000256" key="7">
    <source>
        <dbReference type="ARBA" id="ARBA00023136"/>
    </source>
</evidence>
<name>A0AAV9R0K5_9TELE</name>
<dbReference type="AlphaFoldDB" id="A0AAV9R0K5"/>
<evidence type="ECO:0000256" key="9">
    <source>
        <dbReference type="ARBA" id="ARBA00067890"/>
    </source>
</evidence>
<sequence>MRDTQRERGGQDRERSSRRRTGGLFAPVRQRRHSKSMQSLQQVRVGSIPTYPQRCLRRRAEAASSQLEEEEVVEGSQGSQSTASDSGPEDESGRYAEEGHRGGGEVAGVGRRMAVQRLVAAAVVVALLSLVLNNVAAFTPSWVLQALEDGRKRSVGLWRMCPVSVEKSRDDLQGASKVHGTQRQCESLGWGSEYAGYQESRSTVKLQFNMMRACNLIATVALTAGQLIFLLGLMESPFITQESQWWEEAIAALFQLASFVLVIGLVTFYRIGPYTHLSYSCYVNIAACLLATMAAAMLIWNILHRRDDCLAPRVIIFRPSLASPFHPRLDNDYVESPC</sequence>
<feature type="compositionally biased region" description="Basic and acidic residues" evidence="11">
    <location>
        <begin position="1"/>
        <end position="15"/>
    </location>
</feature>
<comment type="subcellular location">
    <subcellularLocation>
        <location evidence="1">Cell junction</location>
        <location evidence="1">Adherens junction</location>
    </subcellularLocation>
    <subcellularLocation>
        <location evidence="2">Cell membrane</location>
        <topology evidence="2">Multi-pass membrane protein</topology>
    </subcellularLocation>
</comment>
<organism evidence="13 14">
    <name type="scientific">Crenichthys baileyi</name>
    <name type="common">White River springfish</name>
    <dbReference type="NCBI Taxonomy" id="28760"/>
    <lineage>
        <taxon>Eukaryota</taxon>
        <taxon>Metazoa</taxon>
        <taxon>Chordata</taxon>
        <taxon>Craniata</taxon>
        <taxon>Vertebrata</taxon>
        <taxon>Euteleostomi</taxon>
        <taxon>Actinopterygii</taxon>
        <taxon>Neopterygii</taxon>
        <taxon>Teleostei</taxon>
        <taxon>Neoteleostei</taxon>
        <taxon>Acanthomorphata</taxon>
        <taxon>Ovalentaria</taxon>
        <taxon>Atherinomorphae</taxon>
        <taxon>Cyprinodontiformes</taxon>
        <taxon>Goodeidae</taxon>
        <taxon>Crenichthys</taxon>
    </lineage>
</organism>
<keyword evidence="14" id="KW-1185">Reference proteome</keyword>
<evidence type="ECO:0000256" key="8">
    <source>
        <dbReference type="ARBA" id="ARBA00057987"/>
    </source>
</evidence>
<keyword evidence="5" id="KW-0965">Cell junction</keyword>
<evidence type="ECO:0000256" key="12">
    <source>
        <dbReference type="SAM" id="Phobius"/>
    </source>
</evidence>
<feature type="transmembrane region" description="Helical" evidence="12">
    <location>
        <begin position="118"/>
        <end position="144"/>
    </location>
</feature>
<evidence type="ECO:0000256" key="11">
    <source>
        <dbReference type="SAM" id="MobiDB-lite"/>
    </source>
</evidence>
<dbReference type="PANTHER" id="PTHR14627:SF0">
    <property type="entry name" value="TRANSMEMBRANE PROTEIN 204"/>
    <property type="match status" value="1"/>
</dbReference>
<proteinExistence type="predicted"/>
<dbReference type="EMBL" id="JAHHUM010002646">
    <property type="protein sequence ID" value="KAK5601790.1"/>
    <property type="molecule type" value="Genomic_DNA"/>
</dbReference>
<evidence type="ECO:0000313" key="14">
    <source>
        <dbReference type="Proteomes" id="UP001311232"/>
    </source>
</evidence>
<dbReference type="PANTHER" id="PTHR14627">
    <property type="entry name" value="TRANSMEMBRANE PROTEIN 204"/>
    <property type="match status" value="1"/>
</dbReference>
<accession>A0AAV9R0K5</accession>
<feature type="compositionally biased region" description="Basic and acidic residues" evidence="11">
    <location>
        <begin position="91"/>
        <end position="103"/>
    </location>
</feature>
<evidence type="ECO:0000256" key="4">
    <source>
        <dbReference type="ARBA" id="ARBA00022692"/>
    </source>
</evidence>
<keyword evidence="3" id="KW-1003">Cell membrane</keyword>
<feature type="region of interest" description="Disordered" evidence="11">
    <location>
        <begin position="1"/>
        <end position="106"/>
    </location>
</feature>
<comment type="function">
    <text evidence="8">Can influence paracellular permeability. Appears to be involved in cell-cell interactions through adherens.</text>
</comment>
<gene>
    <name evidence="13" type="ORF">CRENBAI_020359</name>
</gene>
<dbReference type="GO" id="GO:0005912">
    <property type="term" value="C:adherens junction"/>
    <property type="evidence" value="ECO:0007669"/>
    <property type="project" value="UniProtKB-SubCell"/>
</dbReference>
<reference evidence="13 14" key="1">
    <citation type="submission" date="2021-06" db="EMBL/GenBank/DDBJ databases">
        <authorList>
            <person name="Palmer J.M."/>
        </authorList>
    </citation>
    <scope>NUCLEOTIDE SEQUENCE [LARGE SCALE GENOMIC DNA]</scope>
    <source>
        <strain evidence="13 14">MEX-2019</strain>
        <tissue evidence="13">Muscle</tissue>
    </source>
</reference>
<feature type="transmembrane region" description="Helical" evidence="12">
    <location>
        <begin position="213"/>
        <end position="234"/>
    </location>
</feature>
<evidence type="ECO:0000313" key="13">
    <source>
        <dbReference type="EMBL" id="KAK5601790.1"/>
    </source>
</evidence>
<evidence type="ECO:0000256" key="10">
    <source>
        <dbReference type="ARBA" id="ARBA00083504"/>
    </source>
</evidence>
<evidence type="ECO:0000256" key="3">
    <source>
        <dbReference type="ARBA" id="ARBA00022475"/>
    </source>
</evidence>
<dbReference type="InterPro" id="IPR038992">
    <property type="entry name" value="TMEM204"/>
</dbReference>
<keyword evidence="4 12" id="KW-0812">Transmembrane</keyword>